<dbReference type="PANTHER" id="PTHR41287:SF1">
    <property type="entry name" value="PROTEIN YMFN"/>
    <property type="match status" value="1"/>
</dbReference>
<dbReference type="Pfam" id="PF03237">
    <property type="entry name" value="Terminase_6N"/>
    <property type="match status" value="1"/>
</dbReference>
<gene>
    <name evidence="1" type="ORF">UFOVP719_3</name>
</gene>
<sequence length="481" mass="53189">MTTILVGEETAARPKLMGSLEPRVHTPYLEGKTISREVEKLAEQIGMPLMPWQKFILADMMKVNDEGNFRRKTNLLLIARQNGKTHLATMLILWNLINGKRVVALSSSRLMALDTYRNVVHIIESNDFLRKQLNGKARMANGQEHVSFKNGGRYEIVAATRDGARGRNADFLFIDELREVSEEAFKAATPLTRSKANAMSLYVSNAGDGFSTVLNGLVERAKTYPPETFGYYEYSANPFCKIDDRREWAKANPALGYTITEETLEEAVATSTVETTKTEMLCLWIDSLLSPWPHGILEATGDSSIKFAADGRLTIFAFDVGLSRRSASLVVGQLLDDGRVAVGILKTWESQGNDVDNLRIAADIKEKCDAYRPQMVCYDKYATASIAERLSNAGVVCQDISGAAFYTACGDLLDGLVNNRVVHANQELWVSHMNNCAAKTNDSAWRLIKRKSSGPIDAAIGTAMVVHQLIKPQSRPSIVSL</sequence>
<dbReference type="InterPro" id="IPR027417">
    <property type="entry name" value="P-loop_NTPase"/>
</dbReference>
<organism evidence="1">
    <name type="scientific">uncultured Caudovirales phage</name>
    <dbReference type="NCBI Taxonomy" id="2100421"/>
    <lineage>
        <taxon>Viruses</taxon>
        <taxon>Duplodnaviria</taxon>
        <taxon>Heunggongvirae</taxon>
        <taxon>Uroviricota</taxon>
        <taxon>Caudoviricetes</taxon>
        <taxon>Peduoviridae</taxon>
        <taxon>Maltschvirus</taxon>
        <taxon>Maltschvirus maltsch</taxon>
    </lineage>
</organism>
<dbReference type="Gene3D" id="3.40.50.300">
    <property type="entry name" value="P-loop containing nucleotide triphosphate hydrolases"/>
    <property type="match status" value="1"/>
</dbReference>
<dbReference type="SUPFAM" id="SSF52540">
    <property type="entry name" value="P-loop containing nucleoside triphosphate hydrolases"/>
    <property type="match status" value="1"/>
</dbReference>
<proteinExistence type="predicted"/>
<dbReference type="PANTHER" id="PTHR41287">
    <property type="match status" value="1"/>
</dbReference>
<evidence type="ECO:0000313" key="1">
    <source>
        <dbReference type="EMBL" id="CAB4159728.1"/>
    </source>
</evidence>
<reference evidence="1" key="1">
    <citation type="submission" date="2020-04" db="EMBL/GenBank/DDBJ databases">
        <authorList>
            <person name="Chiriac C."/>
            <person name="Salcher M."/>
            <person name="Ghai R."/>
            <person name="Kavagutti S V."/>
        </authorList>
    </citation>
    <scope>NUCLEOTIDE SEQUENCE</scope>
</reference>
<name>A0A6J5NRL1_9CAUD</name>
<accession>A0A6J5NRL1</accession>
<dbReference type="EMBL" id="LR796689">
    <property type="protein sequence ID" value="CAB4159728.1"/>
    <property type="molecule type" value="Genomic_DNA"/>
</dbReference>
<protein>
    <submittedName>
        <fullName evidence="1">Terminase large subunit, Lambdalikevirus-type</fullName>
    </submittedName>
</protein>
<dbReference type="InterPro" id="IPR005021">
    <property type="entry name" value="Terminase_largesu-like"/>
</dbReference>